<evidence type="ECO:0000313" key="2">
    <source>
        <dbReference type="Proteomes" id="UP001516400"/>
    </source>
</evidence>
<comment type="caution">
    <text evidence="1">The sequence shown here is derived from an EMBL/GenBank/DDBJ whole genome shotgun (WGS) entry which is preliminary data.</text>
</comment>
<dbReference type="AlphaFoldDB" id="A0ABD2MT41"/>
<organism evidence="1 2">
    <name type="scientific">Cryptolaemus montrouzieri</name>
    <dbReference type="NCBI Taxonomy" id="559131"/>
    <lineage>
        <taxon>Eukaryota</taxon>
        <taxon>Metazoa</taxon>
        <taxon>Ecdysozoa</taxon>
        <taxon>Arthropoda</taxon>
        <taxon>Hexapoda</taxon>
        <taxon>Insecta</taxon>
        <taxon>Pterygota</taxon>
        <taxon>Neoptera</taxon>
        <taxon>Endopterygota</taxon>
        <taxon>Coleoptera</taxon>
        <taxon>Polyphaga</taxon>
        <taxon>Cucujiformia</taxon>
        <taxon>Coccinelloidea</taxon>
        <taxon>Coccinellidae</taxon>
        <taxon>Scymninae</taxon>
        <taxon>Scymnini</taxon>
        <taxon>Cryptolaemus</taxon>
    </lineage>
</organism>
<protein>
    <submittedName>
        <fullName evidence="1">Uncharacterized protein</fullName>
    </submittedName>
</protein>
<name>A0ABD2MT41_9CUCU</name>
<keyword evidence="2" id="KW-1185">Reference proteome</keyword>
<dbReference type="EMBL" id="JABFTP020000021">
    <property type="protein sequence ID" value="KAL3269299.1"/>
    <property type="molecule type" value="Genomic_DNA"/>
</dbReference>
<evidence type="ECO:0000313" key="1">
    <source>
        <dbReference type="EMBL" id="KAL3269299.1"/>
    </source>
</evidence>
<reference evidence="1 2" key="1">
    <citation type="journal article" date="2021" name="BMC Biol.">
        <title>Horizontally acquired antibacterial genes associated with adaptive radiation of ladybird beetles.</title>
        <authorList>
            <person name="Li H.S."/>
            <person name="Tang X.F."/>
            <person name="Huang Y.H."/>
            <person name="Xu Z.Y."/>
            <person name="Chen M.L."/>
            <person name="Du X.Y."/>
            <person name="Qiu B.Y."/>
            <person name="Chen P.T."/>
            <person name="Zhang W."/>
            <person name="Slipinski A."/>
            <person name="Escalona H.E."/>
            <person name="Waterhouse R.M."/>
            <person name="Zwick A."/>
            <person name="Pang H."/>
        </authorList>
    </citation>
    <scope>NUCLEOTIDE SEQUENCE [LARGE SCALE GENOMIC DNA]</scope>
    <source>
        <strain evidence="1">SYSU2018</strain>
    </source>
</reference>
<sequence>VHYRLENEFLKEIIDSVEEAEMVQLKVRFPKFKSDVLSCNAEIMTYFDEVYVEFLKKPEKTDFIERLVLLYDELLILKHSTEQGIKKGVHYEGEYLKTLLESLQELDNTLTEFKLFALDMNAFLE</sequence>
<feature type="non-terminal residue" evidence="1">
    <location>
        <position position="1"/>
    </location>
</feature>
<gene>
    <name evidence="1" type="ORF">HHI36_008372</name>
</gene>
<proteinExistence type="predicted"/>
<dbReference type="Proteomes" id="UP001516400">
    <property type="component" value="Unassembled WGS sequence"/>
</dbReference>
<accession>A0ABD2MT41</accession>